<sequence length="75" mass="9050">MDFIISYQLYNNLKKKELSDELKELKEEERSPVRESCSRCGQNPYLCQCQCDCQQGCEKYSPTKYYRFNPEKDNY</sequence>
<dbReference type="AlphaFoldDB" id="A0A6C0FBD3"/>
<organism evidence="1">
    <name type="scientific">viral metagenome</name>
    <dbReference type="NCBI Taxonomy" id="1070528"/>
    <lineage>
        <taxon>unclassified sequences</taxon>
        <taxon>metagenomes</taxon>
        <taxon>organismal metagenomes</taxon>
    </lineage>
</organism>
<name>A0A6C0FBD3_9ZZZZ</name>
<accession>A0A6C0FBD3</accession>
<proteinExistence type="predicted"/>
<reference evidence="1" key="1">
    <citation type="journal article" date="2020" name="Nature">
        <title>Giant virus diversity and host interactions through global metagenomics.</title>
        <authorList>
            <person name="Schulz F."/>
            <person name="Roux S."/>
            <person name="Paez-Espino D."/>
            <person name="Jungbluth S."/>
            <person name="Walsh D.A."/>
            <person name="Denef V.J."/>
            <person name="McMahon K.D."/>
            <person name="Konstantinidis K.T."/>
            <person name="Eloe-Fadrosh E.A."/>
            <person name="Kyrpides N.C."/>
            <person name="Woyke T."/>
        </authorList>
    </citation>
    <scope>NUCLEOTIDE SEQUENCE</scope>
    <source>
        <strain evidence="1">GVMAG-S-ERX556126-94</strain>
    </source>
</reference>
<evidence type="ECO:0000313" key="1">
    <source>
        <dbReference type="EMBL" id="QHT38988.1"/>
    </source>
</evidence>
<protein>
    <submittedName>
        <fullName evidence="1">Uncharacterized protein</fullName>
    </submittedName>
</protein>
<dbReference type="EMBL" id="MN738838">
    <property type="protein sequence ID" value="QHT38988.1"/>
    <property type="molecule type" value="Genomic_DNA"/>
</dbReference>